<dbReference type="InterPro" id="IPR027417">
    <property type="entry name" value="P-loop_NTPase"/>
</dbReference>
<keyword evidence="1" id="KW-0067">ATP-binding</keyword>
<evidence type="ECO:0000313" key="1">
    <source>
        <dbReference type="EMBL" id="GII56097.1"/>
    </source>
</evidence>
<comment type="caution">
    <text evidence="1">The sequence shown here is derived from an EMBL/GenBank/DDBJ whole genome shotgun (WGS) entry which is preliminary data.</text>
</comment>
<name>A0A8J3V5S9_9ACTN</name>
<dbReference type="EMBL" id="BOOR01000033">
    <property type="protein sequence ID" value="GII56097.1"/>
    <property type="molecule type" value="Genomic_DNA"/>
</dbReference>
<dbReference type="Proteomes" id="UP000605992">
    <property type="component" value="Unassembled WGS sequence"/>
</dbReference>
<gene>
    <name evidence="1" type="ORF">Pth03_44860</name>
</gene>
<proteinExistence type="predicted"/>
<dbReference type="RefSeq" id="WP_239119263.1">
    <property type="nucleotide sequence ID" value="NZ_BOOR01000033.1"/>
</dbReference>
<sequence>MKTPTRGWREPYGGCAVHIEAGAEFQATTAQVCGLFPFVAGSGSPAIGTPIGRHQLFGEVVCLDPLAWLRAGLVTNPGVFVLGQPGTGKSTLVKRLIIGAIAFGSTALILGDTKPDYTMLVEHIGGQVIHVGRGLDRINPLDAGPLGSAVRGLHGAEAERMRWEMRGRRLSLLMALCTLIREAPISNAEEVILGRTIDLLDERLAAPTMPDVLAVLEEGPEALRSAARTHHPERYRERVRDLVFTLELLCTGSLAGVFDGPTTRPIDLTAPAVSVDISRVGAAGDKLLTAAMLCTWAYGFAMADGTTGHSYLAVMDELWRALRGAPGLVEYADSLTRLNRAKGMASIMITHSLADLEALPTEEDRAKARGFIDRSAITVLAGLPPRELVRVSEITRLTVPEQELVASWSAPDSWQPGARHPGRGKYLIKTGDRLGIPVELSLVGVEHQLYNTDPKFDSVAGQWVLSPRGDGR</sequence>
<protein>
    <submittedName>
        <fullName evidence="1">ATP-binding protein</fullName>
    </submittedName>
</protein>
<keyword evidence="2" id="KW-1185">Reference proteome</keyword>
<dbReference type="SUPFAM" id="SSF52540">
    <property type="entry name" value="P-loop containing nucleoside triphosphate hydrolases"/>
    <property type="match status" value="1"/>
</dbReference>
<dbReference type="Gene3D" id="3.40.50.300">
    <property type="entry name" value="P-loop containing nucleotide triphosphate hydrolases"/>
    <property type="match status" value="2"/>
</dbReference>
<evidence type="ECO:0000313" key="2">
    <source>
        <dbReference type="Proteomes" id="UP000605992"/>
    </source>
</evidence>
<accession>A0A8J3V5S9</accession>
<organism evidence="1 2">
    <name type="scientific">Planotetraspora thailandica</name>
    <dbReference type="NCBI Taxonomy" id="487172"/>
    <lineage>
        <taxon>Bacteria</taxon>
        <taxon>Bacillati</taxon>
        <taxon>Actinomycetota</taxon>
        <taxon>Actinomycetes</taxon>
        <taxon>Streptosporangiales</taxon>
        <taxon>Streptosporangiaceae</taxon>
        <taxon>Planotetraspora</taxon>
    </lineage>
</organism>
<reference evidence="1" key="1">
    <citation type="submission" date="2021-01" db="EMBL/GenBank/DDBJ databases">
        <title>Whole genome shotgun sequence of Planotetraspora thailandica NBRC 104271.</title>
        <authorList>
            <person name="Komaki H."/>
            <person name="Tamura T."/>
        </authorList>
    </citation>
    <scope>NUCLEOTIDE SEQUENCE</scope>
    <source>
        <strain evidence="1">NBRC 104271</strain>
    </source>
</reference>
<dbReference type="GO" id="GO:0005524">
    <property type="term" value="F:ATP binding"/>
    <property type="evidence" value="ECO:0007669"/>
    <property type="project" value="UniProtKB-KW"/>
</dbReference>
<dbReference type="AlphaFoldDB" id="A0A8J3V5S9"/>
<keyword evidence="1" id="KW-0547">Nucleotide-binding</keyword>